<dbReference type="InterPro" id="IPR002731">
    <property type="entry name" value="ATPase_BadF"/>
</dbReference>
<dbReference type="Pfam" id="PF01869">
    <property type="entry name" value="BcrAD_BadFG"/>
    <property type="match status" value="1"/>
</dbReference>
<dbReference type="EC" id="2.7.1.59" evidence="2"/>
<accession>A0A6M2DER7</accession>
<protein>
    <recommendedName>
        <fullName evidence="3">N-acetyl-D-glucosamine kinase</fullName>
        <ecNumber evidence="2">2.7.1.59</ecNumber>
    </recommendedName>
    <alternativeName>
        <fullName evidence="4">GlcNAc kinase</fullName>
    </alternativeName>
</protein>
<keyword evidence="6" id="KW-0808">Transferase</keyword>
<dbReference type="InterPro" id="IPR043129">
    <property type="entry name" value="ATPase_NBD"/>
</dbReference>
<evidence type="ECO:0000313" key="6">
    <source>
        <dbReference type="EMBL" id="NOV44689.1"/>
    </source>
</evidence>
<dbReference type="EMBL" id="GIIL01000963">
    <property type="protein sequence ID" value="NOV44689.1"/>
    <property type="molecule type" value="Transcribed_RNA"/>
</dbReference>
<dbReference type="PANTHER" id="PTHR12862">
    <property type="entry name" value="BADF TYPE ATPASE DOMAIN-CONTAINING PROTEIN"/>
    <property type="match status" value="1"/>
</dbReference>
<feature type="domain" description="ATPase BadF/BadG/BcrA/BcrD type" evidence="5">
    <location>
        <begin position="10"/>
        <end position="281"/>
    </location>
</feature>
<dbReference type="InterPro" id="IPR039758">
    <property type="entry name" value="NAGK-like"/>
</dbReference>
<dbReference type="SUPFAM" id="SSF53067">
    <property type="entry name" value="Actin-like ATPase domain"/>
    <property type="match status" value="2"/>
</dbReference>
<keyword evidence="6" id="KW-0418">Kinase</keyword>
<sequence>MSGDAKYICGMEGGGTFSNLVICDFNQKVVAKIDGLGTNPFILGRTECALRIIDMVNKGKKEAGISESEPLACLSLCLSGCEEKTANELLEKELRTLCPTLMERCLVHSDTMASMATVTDFGGMVLITGTGSNAILRNPDGAIYNCGGWGHLLGEKGSAWWISSTAIITVIEAHDEYSPCPFSTNKVWADIKEYFNIKERLELLHHFYDKFEKNKVAGLCEKLAKSAESGDALCKFIFKEAGKCLARHVTALLPLADDRLLDDYLTIVCVGSVWKSWQLLRDGFADILDDYYGIATPFVINLVQLNVPASIGAIYLAADDVKLKIKKDFDINSTVFFTYHSNVVNTFYIWLNLKNSITGGRT</sequence>
<evidence type="ECO:0000256" key="4">
    <source>
        <dbReference type="ARBA" id="ARBA00031123"/>
    </source>
</evidence>
<dbReference type="CDD" id="cd24078">
    <property type="entry name" value="ASKHA_NBD_NAGK_meta"/>
    <property type="match status" value="1"/>
</dbReference>
<proteinExistence type="inferred from homology"/>
<name>A0A6M2DER7_XENCH</name>
<evidence type="ECO:0000256" key="3">
    <source>
        <dbReference type="ARBA" id="ARBA00014974"/>
    </source>
</evidence>
<evidence type="ECO:0000256" key="1">
    <source>
        <dbReference type="ARBA" id="ARBA00006198"/>
    </source>
</evidence>
<dbReference type="PANTHER" id="PTHR12862:SF0">
    <property type="entry name" value="N-ACETYL-D-GLUCOSAMINE KINASE"/>
    <property type="match status" value="1"/>
</dbReference>
<reference evidence="6" key="1">
    <citation type="submission" date="2020-03" db="EMBL/GenBank/DDBJ databases">
        <title>Transcriptomic Profiling of the Digestive Tract of the Rat Flea, Xenopsylla cheopis, Following Blood Feeding and Infection with Yersinia pestis.</title>
        <authorList>
            <person name="Bland D.M."/>
            <person name="Martens C.A."/>
            <person name="Virtaneva K."/>
            <person name="Kanakabandi K."/>
            <person name="Long D."/>
            <person name="Rosenke R."/>
            <person name="Saturday G.A."/>
            <person name="Hoyt F.H."/>
            <person name="Bruno D.P."/>
            <person name="Ribeiro J.M.C."/>
            <person name="Hinnebusch J."/>
        </authorList>
    </citation>
    <scope>NUCLEOTIDE SEQUENCE</scope>
</reference>
<evidence type="ECO:0000256" key="2">
    <source>
        <dbReference type="ARBA" id="ARBA00012122"/>
    </source>
</evidence>
<comment type="similarity">
    <text evidence="1">Belongs to the eukaryotic-type N-acetylglucosamine kinase family.</text>
</comment>
<dbReference type="Gene3D" id="3.30.420.40">
    <property type="match status" value="1"/>
</dbReference>
<dbReference type="GO" id="GO:0045127">
    <property type="term" value="F:N-acetylglucosamine kinase activity"/>
    <property type="evidence" value="ECO:0007669"/>
    <property type="project" value="UniProtKB-EC"/>
</dbReference>
<dbReference type="AlphaFoldDB" id="A0A6M2DER7"/>
<organism evidence="6">
    <name type="scientific">Xenopsylla cheopis</name>
    <name type="common">Oriental rat flea</name>
    <name type="synonym">Pulex cheopis</name>
    <dbReference type="NCBI Taxonomy" id="163159"/>
    <lineage>
        <taxon>Eukaryota</taxon>
        <taxon>Metazoa</taxon>
        <taxon>Ecdysozoa</taxon>
        <taxon>Arthropoda</taxon>
        <taxon>Hexapoda</taxon>
        <taxon>Insecta</taxon>
        <taxon>Pterygota</taxon>
        <taxon>Neoptera</taxon>
        <taxon>Endopterygota</taxon>
        <taxon>Siphonaptera</taxon>
        <taxon>Pulicidae</taxon>
        <taxon>Xenopsyllinae</taxon>
        <taxon>Xenopsylla</taxon>
    </lineage>
</organism>
<evidence type="ECO:0000259" key="5">
    <source>
        <dbReference type="Pfam" id="PF01869"/>
    </source>
</evidence>